<dbReference type="InterPro" id="IPR048254">
    <property type="entry name" value="CDP_ALCOHOL_P_TRANSF_CS"/>
</dbReference>
<evidence type="ECO:0000256" key="19">
    <source>
        <dbReference type="SAM" id="Phobius"/>
    </source>
</evidence>
<dbReference type="UniPathway" id="UPA00084">
    <property type="reaction ID" value="UER00503"/>
</dbReference>
<comment type="similarity">
    <text evidence="5 18">Belongs to the CDP-alcohol phosphatidyltransferase class-I family.</text>
</comment>
<evidence type="ECO:0000256" key="9">
    <source>
        <dbReference type="ARBA" id="ARBA00022679"/>
    </source>
</evidence>
<dbReference type="Pfam" id="PF01066">
    <property type="entry name" value="CDP-OH_P_transf"/>
    <property type="match status" value="1"/>
</dbReference>
<evidence type="ECO:0000256" key="11">
    <source>
        <dbReference type="ARBA" id="ARBA00022989"/>
    </source>
</evidence>
<evidence type="ECO:0000256" key="10">
    <source>
        <dbReference type="ARBA" id="ARBA00022692"/>
    </source>
</evidence>
<dbReference type="PANTHER" id="PTHR14269:SF62">
    <property type="entry name" value="CDP-DIACYLGLYCEROL--GLYCEROL-3-PHOSPHATE 3-PHOSPHATIDYLTRANSFERASE 1, CHLOROPLASTIC"/>
    <property type="match status" value="1"/>
</dbReference>
<evidence type="ECO:0000256" key="1">
    <source>
        <dbReference type="ARBA" id="ARBA00003973"/>
    </source>
</evidence>
<evidence type="ECO:0000256" key="17">
    <source>
        <dbReference type="NCBIfam" id="TIGR00560"/>
    </source>
</evidence>
<evidence type="ECO:0000256" key="15">
    <source>
        <dbReference type="ARBA" id="ARBA00023264"/>
    </source>
</evidence>
<dbReference type="InterPro" id="IPR000462">
    <property type="entry name" value="CDP-OH_P_trans"/>
</dbReference>
<evidence type="ECO:0000313" key="20">
    <source>
        <dbReference type="EMBL" id="OUM84159.1"/>
    </source>
</evidence>
<proteinExistence type="inferred from homology"/>
<dbReference type="GO" id="GO:0008444">
    <property type="term" value="F:CDP-diacylglycerol-glycerol-3-phosphate 3-phosphatidyltransferase activity"/>
    <property type="evidence" value="ECO:0007669"/>
    <property type="project" value="UniProtKB-UniRule"/>
</dbReference>
<keyword evidence="8" id="KW-0444">Lipid biosynthesis</keyword>
<keyword evidence="13 19" id="KW-0472">Membrane</keyword>
<dbReference type="AlphaFoldDB" id="A0A1Y3PIL6"/>
<sequence length="180" mass="20570">MKRRRKNLKHLPNLLTTFRLLLVPVYFFVFFSGIPHHMMWGFGIFLLAGLTDILDGYLARKFKLVTELGIILDPLADKLMMLSVILSLVISGVIQWWLAVLVFLRDLGMIVGGALLAVGGHQPIPADHWGKATTFFFYVAIFLIVFDVPYSVHFLGFVICFSFFTSWNYLQKGRQQRIAS</sequence>
<dbReference type="PIRSF" id="PIRSF000847">
    <property type="entry name" value="Phos_ph_gly_syn"/>
    <property type="match status" value="1"/>
</dbReference>
<dbReference type="InterPro" id="IPR004570">
    <property type="entry name" value="Phosphatidylglycerol_P_synth"/>
</dbReference>
<dbReference type="InterPro" id="IPR050324">
    <property type="entry name" value="CDP-alcohol_PTase-I"/>
</dbReference>
<keyword evidence="12" id="KW-0443">Lipid metabolism</keyword>
<keyword evidence="10 19" id="KW-0812">Transmembrane</keyword>
<evidence type="ECO:0000256" key="18">
    <source>
        <dbReference type="RuleBase" id="RU003750"/>
    </source>
</evidence>
<comment type="caution">
    <text evidence="20">The sequence shown here is derived from an EMBL/GenBank/DDBJ whole genome shotgun (WGS) entry which is preliminary data.</text>
</comment>
<dbReference type="EC" id="2.7.8.5" evidence="6 17"/>
<evidence type="ECO:0000256" key="16">
    <source>
        <dbReference type="ARBA" id="ARBA00048586"/>
    </source>
</evidence>
<evidence type="ECO:0000256" key="12">
    <source>
        <dbReference type="ARBA" id="ARBA00023098"/>
    </source>
</evidence>
<dbReference type="GO" id="GO:0016020">
    <property type="term" value="C:membrane"/>
    <property type="evidence" value="ECO:0007669"/>
    <property type="project" value="UniProtKB-SubCell"/>
</dbReference>
<keyword evidence="15" id="KW-1208">Phospholipid metabolism</keyword>
<keyword evidence="9 18" id="KW-0808">Transferase</keyword>
<evidence type="ECO:0000256" key="7">
    <source>
        <dbReference type="ARBA" id="ARBA00014944"/>
    </source>
</evidence>
<feature type="transmembrane region" description="Helical" evidence="19">
    <location>
        <begin position="12"/>
        <end position="31"/>
    </location>
</feature>
<accession>A0A1Y3PIL6</accession>
<dbReference type="PROSITE" id="PS00379">
    <property type="entry name" value="CDP_ALCOHOL_P_TRANSF"/>
    <property type="match status" value="1"/>
</dbReference>
<evidence type="ECO:0000256" key="8">
    <source>
        <dbReference type="ARBA" id="ARBA00022516"/>
    </source>
</evidence>
<evidence type="ECO:0000256" key="14">
    <source>
        <dbReference type="ARBA" id="ARBA00023209"/>
    </source>
</evidence>
<evidence type="ECO:0000313" key="21">
    <source>
        <dbReference type="Proteomes" id="UP000196475"/>
    </source>
</evidence>
<comment type="catalytic activity">
    <reaction evidence="16">
        <text>a CDP-1,2-diacyl-sn-glycerol + sn-glycerol 3-phosphate = a 1,2-diacyl-sn-glycero-3-phospho-(1'-sn-glycero-3'-phosphate) + CMP + H(+)</text>
        <dbReference type="Rhea" id="RHEA:12593"/>
        <dbReference type="ChEBI" id="CHEBI:15378"/>
        <dbReference type="ChEBI" id="CHEBI:57597"/>
        <dbReference type="ChEBI" id="CHEBI:58332"/>
        <dbReference type="ChEBI" id="CHEBI:60110"/>
        <dbReference type="ChEBI" id="CHEBI:60377"/>
        <dbReference type="EC" id="2.7.8.5"/>
    </reaction>
</comment>
<dbReference type="Proteomes" id="UP000196475">
    <property type="component" value="Unassembled WGS sequence"/>
</dbReference>
<gene>
    <name evidence="20" type="ORF">BAA01_04300</name>
</gene>
<evidence type="ECO:0000256" key="3">
    <source>
        <dbReference type="ARBA" id="ARBA00005042"/>
    </source>
</evidence>
<dbReference type="Gene3D" id="1.20.120.1760">
    <property type="match status" value="1"/>
</dbReference>
<dbReference type="NCBIfam" id="TIGR00560">
    <property type="entry name" value="pgsA"/>
    <property type="match status" value="1"/>
</dbReference>
<protein>
    <recommendedName>
        <fullName evidence="7 17">CDP-diacylglycerol--glycerol-3-phosphate 3-phosphatidyltransferase</fullName>
        <ecNumber evidence="6 17">2.7.8.5</ecNumber>
    </recommendedName>
</protein>
<comment type="pathway">
    <text evidence="3">Phospholipid metabolism; phosphatidylglycerol biosynthesis; phosphatidylglycerol from CDP-diacylglycerol: step 1/2.</text>
</comment>
<dbReference type="EMBL" id="LZRT01000142">
    <property type="protein sequence ID" value="OUM84159.1"/>
    <property type="molecule type" value="Genomic_DNA"/>
</dbReference>
<evidence type="ECO:0000256" key="6">
    <source>
        <dbReference type="ARBA" id="ARBA00013170"/>
    </source>
</evidence>
<comment type="subcellular location">
    <subcellularLocation>
        <location evidence="2">Membrane</location>
        <topology evidence="2">Multi-pass membrane protein</topology>
    </subcellularLocation>
</comment>
<dbReference type="PANTHER" id="PTHR14269">
    <property type="entry name" value="CDP-DIACYLGLYCEROL--GLYCEROL-3-PHOSPHATE 3-PHOSPHATIDYLTRANSFERASE-RELATED"/>
    <property type="match status" value="1"/>
</dbReference>
<evidence type="ECO:0000256" key="13">
    <source>
        <dbReference type="ARBA" id="ARBA00023136"/>
    </source>
</evidence>
<organism evidence="20 21">
    <name type="scientific">Bacillus thermozeamaize</name>
    <dbReference type="NCBI Taxonomy" id="230954"/>
    <lineage>
        <taxon>Bacteria</taxon>
        <taxon>Bacillati</taxon>
        <taxon>Bacillota</taxon>
        <taxon>Bacilli</taxon>
        <taxon>Bacillales</taxon>
        <taxon>Bacillaceae</taxon>
        <taxon>Bacillus</taxon>
    </lineage>
</organism>
<keyword evidence="11 19" id="KW-1133">Transmembrane helix</keyword>
<dbReference type="GO" id="GO:0006655">
    <property type="term" value="P:phosphatidylglycerol biosynthetic process"/>
    <property type="evidence" value="ECO:0007669"/>
    <property type="project" value="UniProtKB-UniPathway"/>
</dbReference>
<evidence type="ECO:0000256" key="4">
    <source>
        <dbReference type="ARBA" id="ARBA00005189"/>
    </source>
</evidence>
<evidence type="ECO:0000256" key="5">
    <source>
        <dbReference type="ARBA" id="ARBA00010441"/>
    </source>
</evidence>
<name>A0A1Y3PIL6_9BACI</name>
<reference evidence="21" key="1">
    <citation type="submission" date="2016-06" db="EMBL/GenBank/DDBJ databases">
        <authorList>
            <person name="Nascimento L."/>
            <person name="Pereira R.V."/>
            <person name="Martins L.F."/>
            <person name="Quaggio R.B."/>
            <person name="Silva A.M."/>
            <person name="Setubal J.C."/>
        </authorList>
    </citation>
    <scope>NUCLEOTIDE SEQUENCE [LARGE SCALE GENOMIC DNA]</scope>
</reference>
<evidence type="ECO:0000256" key="2">
    <source>
        <dbReference type="ARBA" id="ARBA00004141"/>
    </source>
</evidence>
<comment type="function">
    <text evidence="1">This protein catalyzes the committed step to the synthesis of the acidic phospholipids.</text>
</comment>
<keyword evidence="14" id="KW-0594">Phospholipid biosynthesis</keyword>
<comment type="pathway">
    <text evidence="4">Lipid metabolism.</text>
</comment>
<dbReference type="InterPro" id="IPR043130">
    <property type="entry name" value="CDP-OH_PTrfase_TM_dom"/>
</dbReference>